<feature type="domain" description="Ketoreductase" evidence="4">
    <location>
        <begin position="6"/>
        <end position="200"/>
    </location>
</feature>
<comment type="similarity">
    <text evidence="1 3">Belongs to the short-chain dehydrogenases/reductases (SDR) family.</text>
</comment>
<evidence type="ECO:0000259" key="4">
    <source>
        <dbReference type="SMART" id="SM00822"/>
    </source>
</evidence>
<keyword evidence="6" id="KW-1185">Reference proteome</keyword>
<evidence type="ECO:0000256" key="3">
    <source>
        <dbReference type="RuleBase" id="RU000363"/>
    </source>
</evidence>
<dbReference type="OrthoDB" id="9794138at2"/>
<dbReference type="FunFam" id="3.40.50.720:FF:000215">
    <property type="entry name" value="3-hydroxyacyl-CoA dehydrogenase type-2"/>
    <property type="match status" value="1"/>
</dbReference>
<dbReference type="GO" id="GO:0016491">
    <property type="term" value="F:oxidoreductase activity"/>
    <property type="evidence" value="ECO:0007669"/>
    <property type="project" value="UniProtKB-KW"/>
</dbReference>
<protein>
    <submittedName>
        <fullName evidence="5">SDR family NAD(P)-dependent oxidoreductase</fullName>
    </submittedName>
</protein>
<evidence type="ECO:0000256" key="1">
    <source>
        <dbReference type="ARBA" id="ARBA00006484"/>
    </source>
</evidence>
<name>A0A6G1X5C2_9BACI</name>
<evidence type="ECO:0000256" key="2">
    <source>
        <dbReference type="ARBA" id="ARBA00023002"/>
    </source>
</evidence>
<gene>
    <name evidence="5" type="ORF">GH754_07340</name>
</gene>
<dbReference type="PANTHER" id="PTHR43658:SF8">
    <property type="entry name" value="17-BETA-HYDROXYSTEROID DEHYDROGENASE 14-RELATED"/>
    <property type="match status" value="1"/>
</dbReference>
<dbReference type="AlphaFoldDB" id="A0A6G1X5C2"/>
<dbReference type="InterPro" id="IPR057326">
    <property type="entry name" value="KR_dom"/>
</dbReference>
<reference evidence="5 6" key="1">
    <citation type="submission" date="2019-11" db="EMBL/GenBank/DDBJ databases">
        <authorList>
            <person name="Li J."/>
        </authorList>
    </citation>
    <scope>NUCLEOTIDE SEQUENCE [LARGE SCALE GENOMIC DNA]</scope>
    <source>
        <strain evidence="5 6">J4</strain>
    </source>
</reference>
<keyword evidence="2" id="KW-0560">Oxidoreductase</keyword>
<comment type="caution">
    <text evidence="5">The sequence shown here is derived from an EMBL/GenBank/DDBJ whole genome shotgun (WGS) entry which is preliminary data.</text>
</comment>
<dbReference type="SUPFAM" id="SSF51735">
    <property type="entry name" value="NAD(P)-binding Rossmann-fold domains"/>
    <property type="match status" value="1"/>
</dbReference>
<dbReference type="PROSITE" id="PS00061">
    <property type="entry name" value="ADH_SHORT"/>
    <property type="match status" value="1"/>
</dbReference>
<dbReference type="EMBL" id="WJNH01000003">
    <property type="protein sequence ID" value="MRG86137.1"/>
    <property type="molecule type" value="Genomic_DNA"/>
</dbReference>
<dbReference type="Gene3D" id="3.40.50.720">
    <property type="entry name" value="NAD(P)-binding Rossmann-like Domain"/>
    <property type="match status" value="1"/>
</dbReference>
<dbReference type="CDD" id="cd05371">
    <property type="entry name" value="HSD10-like_SDR_c"/>
    <property type="match status" value="1"/>
</dbReference>
<dbReference type="Pfam" id="PF00106">
    <property type="entry name" value="adh_short"/>
    <property type="match status" value="1"/>
</dbReference>
<dbReference type="InterPro" id="IPR002347">
    <property type="entry name" value="SDR_fam"/>
</dbReference>
<dbReference type="PANTHER" id="PTHR43658">
    <property type="entry name" value="SHORT-CHAIN DEHYDROGENASE/REDUCTASE"/>
    <property type="match status" value="1"/>
</dbReference>
<accession>A0A6G1X5C2</accession>
<evidence type="ECO:0000313" key="5">
    <source>
        <dbReference type="EMBL" id="MRG86137.1"/>
    </source>
</evidence>
<dbReference type="SMART" id="SM00822">
    <property type="entry name" value="PKS_KR"/>
    <property type="match status" value="1"/>
</dbReference>
<dbReference type="InterPro" id="IPR020904">
    <property type="entry name" value="Sc_DH/Rdtase_CS"/>
</dbReference>
<organism evidence="5 6">
    <name type="scientific">Salinibacillus xinjiangensis</name>
    <dbReference type="NCBI Taxonomy" id="1229268"/>
    <lineage>
        <taxon>Bacteria</taxon>
        <taxon>Bacillati</taxon>
        <taxon>Bacillota</taxon>
        <taxon>Bacilli</taxon>
        <taxon>Bacillales</taxon>
        <taxon>Bacillaceae</taxon>
        <taxon>Salinibacillus</taxon>
    </lineage>
</organism>
<dbReference type="Proteomes" id="UP000480185">
    <property type="component" value="Unassembled WGS sequence"/>
</dbReference>
<dbReference type="PRINTS" id="PR00080">
    <property type="entry name" value="SDRFAMILY"/>
</dbReference>
<sequence>MNIQESVGLVTGGASGLGEATARQLVAAGASVVIADLQTDRGQILAEELGDQVSFVNTDVTDEDSVQQAVQTAYNQFGKLNIVVNCAGIGAAQKTVSKNGPHDFGSFQKVIQVNLVGTFNVIRLAAEKMKTNEPIETGERGVFINTASVAAFEGQMGQAAYSASKGGIIGMTLPIARDLAQYGIRVMTIAPGLFDTPLFGTLPEKARDALGKMTPFPSRLGDPSEYAKLAQSIVENPMLNGEVIRLDGAIRMQPK</sequence>
<dbReference type="RefSeq" id="WP_153728047.1">
    <property type="nucleotide sequence ID" value="NZ_WJNH01000003.1"/>
</dbReference>
<evidence type="ECO:0000313" key="6">
    <source>
        <dbReference type="Proteomes" id="UP000480185"/>
    </source>
</evidence>
<proteinExistence type="inferred from homology"/>
<dbReference type="PRINTS" id="PR00081">
    <property type="entry name" value="GDHRDH"/>
</dbReference>
<dbReference type="InterPro" id="IPR036291">
    <property type="entry name" value="NAD(P)-bd_dom_sf"/>
</dbReference>